<dbReference type="EMBL" id="RCMK01001877">
    <property type="protein sequence ID" value="KAG2887362.1"/>
    <property type="molecule type" value="Genomic_DNA"/>
</dbReference>
<comment type="caution">
    <text evidence="2">The sequence shown here is derived from an EMBL/GenBank/DDBJ whole genome shotgun (WGS) entry which is preliminary data.</text>
</comment>
<organism evidence="2 3">
    <name type="scientific">Phytophthora cactorum</name>
    <dbReference type="NCBI Taxonomy" id="29920"/>
    <lineage>
        <taxon>Eukaryota</taxon>
        <taxon>Sar</taxon>
        <taxon>Stramenopiles</taxon>
        <taxon>Oomycota</taxon>
        <taxon>Peronosporomycetes</taxon>
        <taxon>Peronosporales</taxon>
        <taxon>Peronosporaceae</taxon>
        <taxon>Phytophthora</taxon>
    </lineage>
</organism>
<dbReference type="Proteomes" id="UP000736787">
    <property type="component" value="Unassembled WGS sequence"/>
</dbReference>
<sequence length="40" mass="4412">MEKPKGAEETEEAEKVEDEKEEGKGSIQCISCEDQNVVGQ</sequence>
<accession>A0A8T1APR3</accession>
<proteinExistence type="predicted"/>
<name>A0A8T1APR3_9STRA</name>
<evidence type="ECO:0000256" key="1">
    <source>
        <dbReference type="SAM" id="MobiDB-lite"/>
    </source>
</evidence>
<reference evidence="2" key="1">
    <citation type="submission" date="2018-10" db="EMBL/GenBank/DDBJ databases">
        <title>Effector identification in a new, highly contiguous assembly of the strawberry crown rot pathogen Phytophthora cactorum.</title>
        <authorList>
            <person name="Armitage A.D."/>
            <person name="Nellist C.F."/>
            <person name="Bates H."/>
            <person name="Vickerstaff R.J."/>
            <person name="Harrison R.J."/>
        </authorList>
    </citation>
    <scope>NUCLEOTIDE SEQUENCE</scope>
    <source>
        <strain evidence="2">4040</strain>
    </source>
</reference>
<evidence type="ECO:0000313" key="2">
    <source>
        <dbReference type="EMBL" id="KAG2887362.1"/>
    </source>
</evidence>
<feature type="region of interest" description="Disordered" evidence="1">
    <location>
        <begin position="1"/>
        <end position="27"/>
    </location>
</feature>
<evidence type="ECO:0000313" key="3">
    <source>
        <dbReference type="Proteomes" id="UP000736787"/>
    </source>
</evidence>
<gene>
    <name evidence="2" type="ORF">PC117_g25177</name>
</gene>
<protein>
    <submittedName>
        <fullName evidence="2">Uncharacterized protein</fullName>
    </submittedName>
</protein>
<dbReference type="AlphaFoldDB" id="A0A8T1APR3"/>